<evidence type="ECO:0000256" key="1">
    <source>
        <dbReference type="SAM" id="Phobius"/>
    </source>
</evidence>
<proteinExistence type="predicted"/>
<dbReference type="GeneID" id="72188403"/>
<dbReference type="Proteomes" id="UP000830434">
    <property type="component" value="Chromosome"/>
</dbReference>
<keyword evidence="1" id="KW-1133">Transmembrane helix</keyword>
<dbReference type="RefSeq" id="WP_248655118.1">
    <property type="nucleotide sequence ID" value="NZ_CP096658.1"/>
</dbReference>
<gene>
    <name evidence="2" type="ORF">M0R88_01070</name>
</gene>
<name>A0A8U0IIT3_9EURY</name>
<dbReference type="EMBL" id="CP096658">
    <property type="protein sequence ID" value="UPW00708.1"/>
    <property type="molecule type" value="Genomic_DNA"/>
</dbReference>
<feature type="transmembrane region" description="Helical" evidence="1">
    <location>
        <begin position="28"/>
        <end position="47"/>
    </location>
</feature>
<dbReference type="AlphaFoldDB" id="A0A8U0IIT3"/>
<keyword evidence="1" id="KW-0472">Membrane</keyword>
<organism evidence="2 3">
    <name type="scientific">Halorussus gelatinilyticus</name>
    <dbReference type="NCBI Taxonomy" id="2937524"/>
    <lineage>
        <taxon>Archaea</taxon>
        <taxon>Methanobacteriati</taxon>
        <taxon>Methanobacteriota</taxon>
        <taxon>Stenosarchaea group</taxon>
        <taxon>Halobacteria</taxon>
        <taxon>Halobacteriales</taxon>
        <taxon>Haladaptataceae</taxon>
        <taxon>Halorussus</taxon>
    </lineage>
</organism>
<dbReference type="KEGG" id="haxz:M0R88_01070"/>
<sequence length="55" mass="5721">MNTTALALAATAALVASGVYFSGFEYGNLLYFVLMGVGLLSLGYVYFGENDASSV</sequence>
<keyword evidence="3" id="KW-1185">Reference proteome</keyword>
<reference evidence="2" key="1">
    <citation type="submission" date="2022-04" db="EMBL/GenBank/DDBJ databases">
        <title>Diverse halophilic archaea isolated from saline environments.</title>
        <authorList>
            <person name="Cui H.-L."/>
        </authorList>
    </citation>
    <scope>NUCLEOTIDE SEQUENCE</scope>
    <source>
        <strain evidence="2">XZYJT40</strain>
    </source>
</reference>
<evidence type="ECO:0000313" key="3">
    <source>
        <dbReference type="Proteomes" id="UP000830434"/>
    </source>
</evidence>
<evidence type="ECO:0000313" key="2">
    <source>
        <dbReference type="EMBL" id="UPW00708.1"/>
    </source>
</evidence>
<protein>
    <submittedName>
        <fullName evidence="2">Uncharacterized protein</fullName>
    </submittedName>
</protein>
<accession>A0A8U0IIT3</accession>
<keyword evidence="1" id="KW-0812">Transmembrane</keyword>